<evidence type="ECO:0000313" key="3">
    <source>
        <dbReference type="Proteomes" id="UP000332933"/>
    </source>
</evidence>
<dbReference type="EMBL" id="CAADRA010005154">
    <property type="protein sequence ID" value="VFT86135.1"/>
    <property type="molecule type" value="Genomic_DNA"/>
</dbReference>
<keyword evidence="3" id="KW-1185">Reference proteome</keyword>
<reference evidence="1" key="2">
    <citation type="submission" date="2019-06" db="EMBL/GenBank/DDBJ databases">
        <title>Genomics analysis of Aphanomyces spp. identifies a new class of oomycete effector associated with host adaptation.</title>
        <authorList>
            <person name="Gaulin E."/>
        </authorList>
    </citation>
    <scope>NUCLEOTIDE SEQUENCE</scope>
    <source>
        <strain evidence="1">CBS 578.67</strain>
    </source>
</reference>
<protein>
    <submittedName>
        <fullName evidence="2">Aste57867_9252 protein</fullName>
    </submittedName>
</protein>
<evidence type="ECO:0000313" key="2">
    <source>
        <dbReference type="EMBL" id="VFT86135.1"/>
    </source>
</evidence>
<dbReference type="AlphaFoldDB" id="A0A485KML0"/>
<accession>A0A485KML0</accession>
<organism evidence="2 3">
    <name type="scientific">Aphanomyces stellatus</name>
    <dbReference type="NCBI Taxonomy" id="120398"/>
    <lineage>
        <taxon>Eukaryota</taxon>
        <taxon>Sar</taxon>
        <taxon>Stramenopiles</taxon>
        <taxon>Oomycota</taxon>
        <taxon>Saprolegniomycetes</taxon>
        <taxon>Saprolegniales</taxon>
        <taxon>Verrucalvaceae</taxon>
        <taxon>Aphanomyces</taxon>
    </lineage>
</organism>
<name>A0A485KML0_9STRA</name>
<reference evidence="2 3" key="1">
    <citation type="submission" date="2019-03" db="EMBL/GenBank/DDBJ databases">
        <authorList>
            <person name="Gaulin E."/>
            <person name="Dumas B."/>
        </authorList>
    </citation>
    <scope>NUCLEOTIDE SEQUENCE [LARGE SCALE GENOMIC DNA]</scope>
    <source>
        <strain evidence="2">CBS 568.67</strain>
    </source>
</reference>
<sequence>MVVLQFPFLQSINLSWSRQRRSSKSDTEVSTDDYFQRELKHLKSLLQDKDTQHHRLPLKFHRHIKPPVRPAKKMFLENQMVGGRMVPFTKTMALRTRQNVIHKRATTVHDTLLPRLRVGLLVPIFETQGNERQQKQVHPAFLHK</sequence>
<gene>
    <name evidence="2" type="primary">Aste57867_9252</name>
    <name evidence="1" type="ORF">As57867_009216</name>
    <name evidence="2" type="ORF">ASTE57867_9252</name>
</gene>
<proteinExistence type="predicted"/>
<evidence type="ECO:0000313" key="1">
    <source>
        <dbReference type="EMBL" id="KAF0700198.1"/>
    </source>
</evidence>
<dbReference type="Proteomes" id="UP000332933">
    <property type="component" value="Unassembled WGS sequence"/>
</dbReference>
<dbReference type="EMBL" id="VJMH01005133">
    <property type="protein sequence ID" value="KAF0700198.1"/>
    <property type="molecule type" value="Genomic_DNA"/>
</dbReference>